<evidence type="ECO:0000256" key="1">
    <source>
        <dbReference type="SAM" id="MobiDB-lite"/>
    </source>
</evidence>
<sequence>MLFAPSSCLYTAVVFCLSVTTTSALNFDPQPRRTFEEYGTAQGFPAFQPSGQGRAVWQEEPEIRSTTEVYVQAPEDPGDNEPEEGPTNAEDLPAANPDADSVPSTKKSDEPDEPEEPEEPEEGEEFGQPASDETESDGPTVTVDESFPGTDEVRERVRRSWTSSAGSPKSRSKKFGGAWDWKWNTEVKKYRSVYNWNRSSPVAAAEGPAARGADEALRSRDESSSGEDEGKARGLAKRDPDPAEYSAESTGLSLSITSSLDVIRQKDRINKERKAAREKEKLLARQLNRISDKLKSIG</sequence>
<keyword evidence="4" id="KW-1185">Reference proteome</keyword>
<comment type="caution">
    <text evidence="3">The sequence shown here is derived from an EMBL/GenBank/DDBJ whole genome shotgun (WGS) entry which is preliminary data.</text>
</comment>
<dbReference type="EMBL" id="MTYJ01000196">
    <property type="protein sequence ID" value="OWA50576.1"/>
    <property type="molecule type" value="Genomic_DNA"/>
</dbReference>
<dbReference type="AlphaFoldDB" id="A0A9X6NH80"/>
<organism evidence="3 4">
    <name type="scientific">Hypsibius exemplaris</name>
    <name type="common">Freshwater tardigrade</name>
    <dbReference type="NCBI Taxonomy" id="2072580"/>
    <lineage>
        <taxon>Eukaryota</taxon>
        <taxon>Metazoa</taxon>
        <taxon>Ecdysozoa</taxon>
        <taxon>Tardigrada</taxon>
        <taxon>Eutardigrada</taxon>
        <taxon>Parachela</taxon>
        <taxon>Hypsibioidea</taxon>
        <taxon>Hypsibiidae</taxon>
        <taxon>Hypsibius</taxon>
    </lineage>
</organism>
<dbReference type="Proteomes" id="UP000192578">
    <property type="component" value="Unassembled WGS sequence"/>
</dbReference>
<evidence type="ECO:0000313" key="4">
    <source>
        <dbReference type="Proteomes" id="UP000192578"/>
    </source>
</evidence>
<gene>
    <name evidence="3" type="ORF">BV898_15087</name>
</gene>
<feature type="region of interest" description="Disordered" evidence="1">
    <location>
        <begin position="63"/>
        <end position="178"/>
    </location>
</feature>
<proteinExistence type="predicted"/>
<accession>A0A9X6NH80</accession>
<evidence type="ECO:0000313" key="3">
    <source>
        <dbReference type="EMBL" id="OWA50576.1"/>
    </source>
</evidence>
<feature type="compositionally biased region" description="Polar residues" evidence="1">
    <location>
        <begin position="160"/>
        <end position="169"/>
    </location>
</feature>
<name>A0A9X6NH80_HYPEX</name>
<feature type="compositionally biased region" description="Basic and acidic residues" evidence="1">
    <location>
        <begin position="212"/>
        <end position="241"/>
    </location>
</feature>
<keyword evidence="2" id="KW-0732">Signal</keyword>
<feature type="chain" id="PRO_5040762232" evidence="2">
    <location>
        <begin position="25"/>
        <end position="298"/>
    </location>
</feature>
<reference evidence="4" key="1">
    <citation type="submission" date="2017-01" db="EMBL/GenBank/DDBJ databases">
        <title>Comparative genomics of anhydrobiosis in the tardigrade Hypsibius dujardini.</title>
        <authorList>
            <person name="Yoshida Y."/>
            <person name="Koutsovoulos G."/>
            <person name="Laetsch D."/>
            <person name="Stevens L."/>
            <person name="Kumar S."/>
            <person name="Horikawa D."/>
            <person name="Ishino K."/>
            <person name="Komine S."/>
            <person name="Tomita M."/>
            <person name="Blaxter M."/>
            <person name="Arakawa K."/>
        </authorList>
    </citation>
    <scope>NUCLEOTIDE SEQUENCE [LARGE SCALE GENOMIC DNA]</scope>
    <source>
        <strain evidence="4">Z151</strain>
    </source>
</reference>
<feature type="signal peptide" evidence="2">
    <location>
        <begin position="1"/>
        <end position="24"/>
    </location>
</feature>
<feature type="compositionally biased region" description="Acidic residues" evidence="1">
    <location>
        <begin position="110"/>
        <end position="125"/>
    </location>
</feature>
<evidence type="ECO:0000256" key="2">
    <source>
        <dbReference type="SAM" id="SignalP"/>
    </source>
</evidence>
<protein>
    <submittedName>
        <fullName evidence="3">Uncharacterized protein</fullName>
    </submittedName>
</protein>
<feature type="region of interest" description="Disordered" evidence="1">
    <location>
        <begin position="198"/>
        <end position="250"/>
    </location>
</feature>